<sequence length="106" mass="12203">MRFMATCYRLCEGSLKDIINDIGPNVQLVLRCKEKNRDLGSHTLSPSPIVQHNGFRGTINFWDKTLFFCHFEWGNKDTDICKHHQPCPCVWSIRPSGPCRLTGHET</sequence>
<dbReference type="InterPro" id="IPR010264">
    <property type="entry name" value="Self-incomp_S1"/>
</dbReference>
<evidence type="ECO:0000256" key="6">
    <source>
        <dbReference type="RuleBase" id="RU367044"/>
    </source>
</evidence>
<evidence type="ECO:0000313" key="8">
    <source>
        <dbReference type="Proteomes" id="UP000029121"/>
    </source>
</evidence>
<dbReference type="PANTHER" id="PTHR31232">
    <property type="match status" value="1"/>
</dbReference>
<dbReference type="AlphaFoldDB" id="R0H441"/>
<evidence type="ECO:0000256" key="1">
    <source>
        <dbReference type="ARBA" id="ARBA00004613"/>
    </source>
</evidence>
<accession>R0H441</accession>
<keyword evidence="8" id="KW-1185">Reference proteome</keyword>
<proteinExistence type="inferred from homology"/>
<evidence type="ECO:0000256" key="2">
    <source>
        <dbReference type="ARBA" id="ARBA00005581"/>
    </source>
</evidence>
<dbReference type="GO" id="GO:0060320">
    <property type="term" value="P:rejection of self pollen"/>
    <property type="evidence" value="ECO:0007669"/>
    <property type="project" value="UniProtKB-KW"/>
</dbReference>
<protein>
    <recommendedName>
        <fullName evidence="6">S-protein homolog</fullName>
    </recommendedName>
</protein>
<keyword evidence="3 6" id="KW-0713">Self-incompatibility</keyword>
<dbReference type="GO" id="GO:0005576">
    <property type="term" value="C:extracellular region"/>
    <property type="evidence" value="ECO:0007669"/>
    <property type="project" value="UniProtKB-SubCell"/>
</dbReference>
<dbReference type="Proteomes" id="UP000029121">
    <property type="component" value="Unassembled WGS sequence"/>
</dbReference>
<name>R0H441_9BRAS</name>
<dbReference type="STRING" id="81985.R0H441"/>
<evidence type="ECO:0000256" key="5">
    <source>
        <dbReference type="ARBA" id="ARBA00022729"/>
    </source>
</evidence>
<evidence type="ECO:0000256" key="4">
    <source>
        <dbReference type="ARBA" id="ARBA00022525"/>
    </source>
</evidence>
<gene>
    <name evidence="7" type="ORF">CARUB_v10006811mg</name>
</gene>
<keyword evidence="5" id="KW-0732">Signal</keyword>
<keyword evidence="4 6" id="KW-0964">Secreted</keyword>
<dbReference type="PANTHER" id="PTHR31232:SF163">
    <property type="entry name" value="S-PROTEIN HOMOLOG 18-RELATED"/>
    <property type="match status" value="1"/>
</dbReference>
<dbReference type="EMBL" id="KB870811">
    <property type="protein sequence ID" value="EOA18303.1"/>
    <property type="molecule type" value="Genomic_DNA"/>
</dbReference>
<evidence type="ECO:0000256" key="3">
    <source>
        <dbReference type="ARBA" id="ARBA00022471"/>
    </source>
</evidence>
<comment type="subcellular location">
    <subcellularLocation>
        <location evidence="1 6">Secreted</location>
    </subcellularLocation>
</comment>
<reference evidence="8" key="1">
    <citation type="journal article" date="2013" name="Nat. Genet.">
        <title>The Capsella rubella genome and the genomic consequences of rapid mating system evolution.</title>
        <authorList>
            <person name="Slotte T."/>
            <person name="Hazzouri K.M."/>
            <person name="Agren J.A."/>
            <person name="Koenig D."/>
            <person name="Maumus F."/>
            <person name="Guo Y.L."/>
            <person name="Steige K."/>
            <person name="Platts A.E."/>
            <person name="Escobar J.S."/>
            <person name="Newman L.K."/>
            <person name="Wang W."/>
            <person name="Mandakova T."/>
            <person name="Vello E."/>
            <person name="Smith L.M."/>
            <person name="Henz S.R."/>
            <person name="Steffen J."/>
            <person name="Takuno S."/>
            <person name="Brandvain Y."/>
            <person name="Coop G."/>
            <person name="Andolfatto P."/>
            <person name="Hu T.T."/>
            <person name="Blanchette M."/>
            <person name="Clark R.M."/>
            <person name="Quesneville H."/>
            <person name="Nordborg M."/>
            <person name="Gaut B.S."/>
            <person name="Lysak M.A."/>
            <person name="Jenkins J."/>
            <person name="Grimwood J."/>
            <person name="Chapman J."/>
            <person name="Prochnik S."/>
            <person name="Shu S."/>
            <person name="Rokhsar D."/>
            <person name="Schmutz J."/>
            <person name="Weigel D."/>
            <person name="Wright S.I."/>
        </authorList>
    </citation>
    <scope>NUCLEOTIDE SEQUENCE [LARGE SCALE GENOMIC DNA]</scope>
    <source>
        <strain evidence="8">cv. Monte Gargano</strain>
    </source>
</reference>
<comment type="similarity">
    <text evidence="2 6">Belongs to the plant self-incompatibility (S1) protein family.</text>
</comment>
<organism evidence="7 8">
    <name type="scientific">Capsella rubella</name>
    <dbReference type="NCBI Taxonomy" id="81985"/>
    <lineage>
        <taxon>Eukaryota</taxon>
        <taxon>Viridiplantae</taxon>
        <taxon>Streptophyta</taxon>
        <taxon>Embryophyta</taxon>
        <taxon>Tracheophyta</taxon>
        <taxon>Spermatophyta</taxon>
        <taxon>Magnoliopsida</taxon>
        <taxon>eudicotyledons</taxon>
        <taxon>Gunneridae</taxon>
        <taxon>Pentapetalae</taxon>
        <taxon>rosids</taxon>
        <taxon>malvids</taxon>
        <taxon>Brassicales</taxon>
        <taxon>Brassicaceae</taxon>
        <taxon>Camelineae</taxon>
        <taxon>Capsella</taxon>
    </lineage>
</organism>
<evidence type="ECO:0000313" key="7">
    <source>
        <dbReference type="EMBL" id="EOA18303.1"/>
    </source>
</evidence>
<dbReference type="Pfam" id="PF05938">
    <property type="entry name" value="Self-incomp_S1"/>
    <property type="match status" value="1"/>
</dbReference>